<evidence type="ECO:0000256" key="1">
    <source>
        <dbReference type="ARBA" id="ARBA00022630"/>
    </source>
</evidence>
<comment type="caution">
    <text evidence="6">The sequence shown here is derived from an EMBL/GenBank/DDBJ whole genome shotgun (WGS) entry which is preliminary data.</text>
</comment>
<dbReference type="PANTHER" id="PTHR46972">
    <property type="entry name" value="MONOOXYGENASE ASQM-RELATED"/>
    <property type="match status" value="1"/>
</dbReference>
<keyword evidence="1" id="KW-0285">Flavoprotein</keyword>
<dbReference type="AlphaFoldDB" id="A0A511XID0"/>
<dbReference type="Proteomes" id="UP000321746">
    <property type="component" value="Unassembled WGS sequence"/>
</dbReference>
<dbReference type="GO" id="GO:0004497">
    <property type="term" value="F:monooxygenase activity"/>
    <property type="evidence" value="ECO:0007669"/>
    <property type="project" value="UniProtKB-KW"/>
</dbReference>
<evidence type="ECO:0000259" key="5">
    <source>
        <dbReference type="Pfam" id="PF01494"/>
    </source>
</evidence>
<dbReference type="PRINTS" id="PR00420">
    <property type="entry name" value="RNGMNOXGNASE"/>
</dbReference>
<evidence type="ECO:0000256" key="4">
    <source>
        <dbReference type="ARBA" id="ARBA00023033"/>
    </source>
</evidence>
<reference evidence="6 7" key="1">
    <citation type="submission" date="2019-07" db="EMBL/GenBank/DDBJ databases">
        <title>Whole genome shotgun sequence of Acetobacter oeni NBRC 105207.</title>
        <authorList>
            <person name="Hosoyama A."/>
            <person name="Uohara A."/>
            <person name="Ohji S."/>
            <person name="Ichikawa N."/>
        </authorList>
    </citation>
    <scope>NUCLEOTIDE SEQUENCE [LARGE SCALE GENOMIC DNA]</scope>
    <source>
        <strain evidence="6 7">NBRC 105207</strain>
    </source>
</reference>
<keyword evidence="3" id="KW-0560">Oxidoreductase</keyword>
<feature type="domain" description="FAD-binding" evidence="5">
    <location>
        <begin position="13"/>
        <end position="325"/>
    </location>
</feature>
<dbReference type="SUPFAM" id="SSF51905">
    <property type="entry name" value="FAD/NAD(P)-binding domain"/>
    <property type="match status" value="1"/>
</dbReference>
<name>A0A511XID0_9PROT</name>
<protein>
    <submittedName>
        <fullName evidence="6">FAD-dependent oxidoreductase</fullName>
    </submittedName>
</protein>
<evidence type="ECO:0000313" key="6">
    <source>
        <dbReference type="EMBL" id="GEN62699.1"/>
    </source>
</evidence>
<proteinExistence type="predicted"/>
<dbReference type="EMBL" id="BJYG01000008">
    <property type="protein sequence ID" value="GEN62699.1"/>
    <property type="molecule type" value="Genomic_DNA"/>
</dbReference>
<dbReference type="PANTHER" id="PTHR46972:SF1">
    <property type="entry name" value="FAD DEPENDENT OXIDOREDUCTASE DOMAIN-CONTAINING PROTEIN"/>
    <property type="match status" value="1"/>
</dbReference>
<evidence type="ECO:0000256" key="2">
    <source>
        <dbReference type="ARBA" id="ARBA00022827"/>
    </source>
</evidence>
<keyword evidence="4" id="KW-0503">Monooxygenase</keyword>
<dbReference type="Pfam" id="PF01494">
    <property type="entry name" value="FAD_binding_3"/>
    <property type="match status" value="1"/>
</dbReference>
<dbReference type="InterPro" id="IPR036188">
    <property type="entry name" value="FAD/NAD-bd_sf"/>
</dbReference>
<keyword evidence="7" id="KW-1185">Reference proteome</keyword>
<sequence>MYLKGHNMAMDRIAIVGGGPGGLILARLLQLRGLSPVVFERDTHPEERPQGGSLDLHSETGQCAMKQAGLETEFAAASRPEDQGDRLYDIDGTLLFDCNEPTDNRPEIDRTVLRRILLDSLSPDTVRWGCRIAKVTSADKGFVIVGDERDEHFDVIVGADGAWSYVRRLLDDAIPVYEGVTLVELGFDVERHPAIDRLTGSGKMFAAGDNCALITQRNGHNHIRGYAGLRLTEDEAKQWQTLSPEQVRLALQKAFAGWAPMLTDIIETDEIIGVRPLYALPVGYRWKSREGLTLLGDAAHLMSPFSGEGVNLALTDAVDLAEALTSGGGWTAVTRCEEKISARAATAAEGAARGLNGAFSSEGVTPLLEHYRARRLGN</sequence>
<dbReference type="InterPro" id="IPR002938">
    <property type="entry name" value="FAD-bd"/>
</dbReference>
<keyword evidence="2" id="KW-0274">FAD</keyword>
<dbReference type="Gene3D" id="3.50.50.60">
    <property type="entry name" value="FAD/NAD(P)-binding domain"/>
    <property type="match status" value="1"/>
</dbReference>
<gene>
    <name evidence="6" type="ORF">AOE01nite_09230</name>
</gene>
<organism evidence="6 7">
    <name type="scientific">Acetobacter oeni</name>
    <dbReference type="NCBI Taxonomy" id="304077"/>
    <lineage>
        <taxon>Bacteria</taxon>
        <taxon>Pseudomonadati</taxon>
        <taxon>Pseudomonadota</taxon>
        <taxon>Alphaproteobacteria</taxon>
        <taxon>Acetobacterales</taxon>
        <taxon>Acetobacteraceae</taxon>
        <taxon>Acetobacter</taxon>
    </lineage>
</organism>
<accession>A0A511XID0</accession>
<evidence type="ECO:0000313" key="7">
    <source>
        <dbReference type="Proteomes" id="UP000321746"/>
    </source>
</evidence>
<dbReference type="GO" id="GO:0071949">
    <property type="term" value="F:FAD binding"/>
    <property type="evidence" value="ECO:0007669"/>
    <property type="project" value="InterPro"/>
</dbReference>
<evidence type="ECO:0000256" key="3">
    <source>
        <dbReference type="ARBA" id="ARBA00023002"/>
    </source>
</evidence>